<reference evidence="1 2" key="1">
    <citation type="submission" date="2019-05" db="EMBL/GenBank/DDBJ databases">
        <title>Another draft genome of Portunus trituberculatus and its Hox gene families provides insights of decapod evolution.</title>
        <authorList>
            <person name="Jeong J.-H."/>
            <person name="Song I."/>
            <person name="Kim S."/>
            <person name="Choi T."/>
            <person name="Kim D."/>
            <person name="Ryu S."/>
            <person name="Kim W."/>
        </authorList>
    </citation>
    <scope>NUCLEOTIDE SEQUENCE [LARGE SCALE GENOMIC DNA]</scope>
    <source>
        <tissue evidence="1">Muscle</tissue>
    </source>
</reference>
<evidence type="ECO:0000313" key="2">
    <source>
        <dbReference type="Proteomes" id="UP000324222"/>
    </source>
</evidence>
<gene>
    <name evidence="1" type="ORF">E2C01_088794</name>
</gene>
<name>A0A5B7JKJ2_PORTR</name>
<dbReference type="AlphaFoldDB" id="A0A5B7JKJ2"/>
<evidence type="ECO:0000313" key="1">
    <source>
        <dbReference type="EMBL" id="MPC93657.1"/>
    </source>
</evidence>
<comment type="caution">
    <text evidence="1">The sequence shown here is derived from an EMBL/GenBank/DDBJ whole genome shotgun (WGS) entry which is preliminary data.</text>
</comment>
<organism evidence="1 2">
    <name type="scientific">Portunus trituberculatus</name>
    <name type="common">Swimming crab</name>
    <name type="synonym">Neptunus trituberculatus</name>
    <dbReference type="NCBI Taxonomy" id="210409"/>
    <lineage>
        <taxon>Eukaryota</taxon>
        <taxon>Metazoa</taxon>
        <taxon>Ecdysozoa</taxon>
        <taxon>Arthropoda</taxon>
        <taxon>Crustacea</taxon>
        <taxon>Multicrustacea</taxon>
        <taxon>Malacostraca</taxon>
        <taxon>Eumalacostraca</taxon>
        <taxon>Eucarida</taxon>
        <taxon>Decapoda</taxon>
        <taxon>Pleocyemata</taxon>
        <taxon>Brachyura</taxon>
        <taxon>Eubrachyura</taxon>
        <taxon>Portunoidea</taxon>
        <taxon>Portunidae</taxon>
        <taxon>Portuninae</taxon>
        <taxon>Portunus</taxon>
    </lineage>
</organism>
<dbReference type="Proteomes" id="UP000324222">
    <property type="component" value="Unassembled WGS sequence"/>
</dbReference>
<sequence>MIAYGIVYTAVWKRSSFPTGAVARFSSPPRSLPACRDTCKHITSFTQGSAPCGLRPLSDIIGCTPANERTGCALL</sequence>
<proteinExistence type="predicted"/>
<protein>
    <submittedName>
        <fullName evidence="1">Uncharacterized protein</fullName>
    </submittedName>
</protein>
<keyword evidence="2" id="KW-1185">Reference proteome</keyword>
<dbReference type="EMBL" id="VSRR010095633">
    <property type="protein sequence ID" value="MPC93657.1"/>
    <property type="molecule type" value="Genomic_DNA"/>
</dbReference>
<accession>A0A5B7JKJ2</accession>